<organism evidence="1 2">
    <name type="scientific">Subdoligranulum variabile DSM 15176</name>
    <dbReference type="NCBI Taxonomy" id="411471"/>
    <lineage>
        <taxon>Bacteria</taxon>
        <taxon>Bacillati</taxon>
        <taxon>Bacillota</taxon>
        <taxon>Clostridia</taxon>
        <taxon>Eubacteriales</taxon>
        <taxon>Oscillospiraceae</taxon>
        <taxon>Subdoligranulum</taxon>
    </lineage>
</organism>
<dbReference type="EMBL" id="ACBY02000064">
    <property type="protein sequence ID" value="EFB74640.1"/>
    <property type="molecule type" value="Genomic_DNA"/>
</dbReference>
<evidence type="ECO:0000313" key="2">
    <source>
        <dbReference type="Proteomes" id="UP000003438"/>
    </source>
</evidence>
<dbReference type="STRING" id="411471.SUBVAR_07108"/>
<gene>
    <name evidence="1" type="ORF">SUBVAR_07108</name>
</gene>
<evidence type="ECO:0000313" key="1">
    <source>
        <dbReference type="EMBL" id="EFB74640.1"/>
    </source>
</evidence>
<dbReference type="HOGENOM" id="CLU_2940107_0_0_9"/>
<dbReference type="Proteomes" id="UP000003438">
    <property type="component" value="Unassembled WGS sequence"/>
</dbReference>
<dbReference type="AlphaFoldDB" id="D1PRM3"/>
<protein>
    <submittedName>
        <fullName evidence="1">Uncharacterized protein</fullName>
    </submittedName>
</protein>
<reference evidence="1" key="1">
    <citation type="submission" date="2009-12" db="EMBL/GenBank/DDBJ databases">
        <authorList>
            <person name="Weinstock G."/>
            <person name="Sodergren E."/>
            <person name="Clifton S."/>
            <person name="Fulton L."/>
            <person name="Fulton B."/>
            <person name="Courtney L."/>
            <person name="Fronick C."/>
            <person name="Harrison M."/>
            <person name="Strong C."/>
            <person name="Farmer C."/>
            <person name="Delahaunty K."/>
            <person name="Markovic C."/>
            <person name="Hall O."/>
            <person name="Minx P."/>
            <person name="Tomlinson C."/>
            <person name="Mitreva M."/>
            <person name="Nelson J."/>
            <person name="Hou S."/>
            <person name="Wollam A."/>
            <person name="Pepin K.H."/>
            <person name="Johnson M."/>
            <person name="Bhonagiri V."/>
            <person name="Nash W.E."/>
            <person name="Warren W."/>
            <person name="Chinwalla A."/>
            <person name="Mardis E.R."/>
            <person name="Wilson R.K."/>
        </authorList>
    </citation>
    <scope>NUCLEOTIDE SEQUENCE [LARGE SCALE GENOMIC DNA]</scope>
    <source>
        <strain evidence="1">DSM 15176</strain>
    </source>
</reference>
<sequence length="60" mass="6864">MPAALTVFLIPIIYYRFFSCQYDSCFFYDKNNDGGSVPFWENASLTFSPHTPLLAEKMTG</sequence>
<proteinExistence type="predicted"/>
<name>D1PRM3_9FIRM</name>
<accession>D1PRM3</accession>
<comment type="caution">
    <text evidence="1">The sequence shown here is derived from an EMBL/GenBank/DDBJ whole genome shotgun (WGS) entry which is preliminary data.</text>
</comment>
<keyword evidence="2" id="KW-1185">Reference proteome</keyword>